<evidence type="ECO:0000313" key="12">
    <source>
        <dbReference type="Proteomes" id="UP001439008"/>
    </source>
</evidence>
<protein>
    <submittedName>
        <fullName evidence="11">3'-5'-exoribonuclease</fullName>
    </submittedName>
</protein>
<sequence>MDNSEGPKNDFVVQENETVPPQIANFYVEHLGSKILTKIKGPHHAKIPLNKDRGTLELSVKLTDFCTKGRHILKPETKETEEQKITNFVRKAIDPIIDYDSFPDTVLSIEITIIDLTENAIPATIFGLVLGLCRANIGITDIVGASTVLLIGEELIYALGNSSEALAKGRITICFAANMRKITHIELEGPMSQQKIGRAIEMAIKRCYETCSVLATRVKSDFTN</sequence>
<evidence type="ECO:0000256" key="6">
    <source>
        <dbReference type="ARBA" id="ARBA00022835"/>
    </source>
</evidence>
<comment type="subcellular location">
    <subcellularLocation>
        <location evidence="2">Cytoplasm</location>
    </subcellularLocation>
    <subcellularLocation>
        <location evidence="1">Nucleus</location>
    </subcellularLocation>
</comment>
<keyword evidence="7" id="KW-0694">RNA-binding</keyword>
<keyword evidence="12" id="KW-1185">Reference proteome</keyword>
<dbReference type="InterPro" id="IPR027408">
    <property type="entry name" value="PNPase/RNase_PH_dom_sf"/>
</dbReference>
<evidence type="ECO:0000256" key="3">
    <source>
        <dbReference type="ARBA" id="ARBA00006678"/>
    </source>
</evidence>
<accession>A0ABV2AJM4</accession>
<dbReference type="Proteomes" id="UP001439008">
    <property type="component" value="Unassembled WGS sequence"/>
</dbReference>
<keyword evidence="6" id="KW-0271">Exosome</keyword>
<comment type="caution">
    <text evidence="11">The sequence shown here is derived from an EMBL/GenBank/DDBJ whole genome shotgun (WGS) entry which is preliminary data.</text>
</comment>
<dbReference type="InterPro" id="IPR050080">
    <property type="entry name" value="RNase_PH"/>
</dbReference>
<dbReference type="SUPFAM" id="SSF55666">
    <property type="entry name" value="Ribonuclease PH domain 2-like"/>
    <property type="match status" value="1"/>
</dbReference>
<evidence type="ECO:0000259" key="10">
    <source>
        <dbReference type="Pfam" id="PF03725"/>
    </source>
</evidence>
<evidence type="ECO:0000256" key="5">
    <source>
        <dbReference type="ARBA" id="ARBA00022552"/>
    </source>
</evidence>
<evidence type="ECO:0000256" key="7">
    <source>
        <dbReference type="ARBA" id="ARBA00022884"/>
    </source>
</evidence>
<dbReference type="Pfam" id="PF03725">
    <property type="entry name" value="RNase_PH_C"/>
    <property type="match status" value="1"/>
</dbReference>
<dbReference type="InterPro" id="IPR036345">
    <property type="entry name" value="ExoRNase_PH_dom2_sf"/>
</dbReference>
<evidence type="ECO:0000256" key="8">
    <source>
        <dbReference type="ARBA" id="ARBA00023242"/>
    </source>
</evidence>
<dbReference type="Pfam" id="PF01138">
    <property type="entry name" value="RNase_PH"/>
    <property type="match status" value="1"/>
</dbReference>
<organism evidence="11 12">
    <name type="scientific">Bonamia ostreae</name>
    <dbReference type="NCBI Taxonomy" id="126728"/>
    <lineage>
        <taxon>Eukaryota</taxon>
        <taxon>Sar</taxon>
        <taxon>Rhizaria</taxon>
        <taxon>Endomyxa</taxon>
        <taxon>Ascetosporea</taxon>
        <taxon>Haplosporida</taxon>
        <taxon>Bonamia</taxon>
    </lineage>
</organism>
<dbReference type="PANTHER" id="PTHR11953:SF2">
    <property type="entry name" value="EXOSOME COMPLEX COMPONENT MTR3"/>
    <property type="match status" value="1"/>
</dbReference>
<evidence type="ECO:0000256" key="2">
    <source>
        <dbReference type="ARBA" id="ARBA00004496"/>
    </source>
</evidence>
<keyword evidence="5" id="KW-0698">rRNA processing</keyword>
<dbReference type="SUPFAM" id="SSF54211">
    <property type="entry name" value="Ribosomal protein S5 domain 2-like"/>
    <property type="match status" value="1"/>
</dbReference>
<dbReference type="InterPro" id="IPR015847">
    <property type="entry name" value="ExoRNase_PH_dom2"/>
</dbReference>
<evidence type="ECO:0000256" key="1">
    <source>
        <dbReference type="ARBA" id="ARBA00004123"/>
    </source>
</evidence>
<reference evidence="11 12" key="1">
    <citation type="journal article" date="2024" name="BMC Biol.">
        <title>Comparative genomics of Ascetosporea gives new insight into the evolutionary basis for animal parasitism in Rhizaria.</title>
        <authorList>
            <person name="Hiltunen Thoren M."/>
            <person name="Onut-Brannstrom I."/>
            <person name="Alfjorden A."/>
            <person name="Peckova H."/>
            <person name="Swords F."/>
            <person name="Hooper C."/>
            <person name="Holzer A.S."/>
            <person name="Bass D."/>
            <person name="Burki F."/>
        </authorList>
    </citation>
    <scope>NUCLEOTIDE SEQUENCE [LARGE SCALE GENOMIC DNA]</scope>
    <source>
        <strain evidence="11">20-A016</strain>
    </source>
</reference>
<name>A0ABV2AJM4_9EUKA</name>
<gene>
    <name evidence="11" type="primary">MTR3</name>
    <name evidence="11" type="ORF">MHBO_001617</name>
</gene>
<dbReference type="PANTHER" id="PTHR11953">
    <property type="entry name" value="EXOSOME COMPLEX COMPONENT"/>
    <property type="match status" value="1"/>
</dbReference>
<evidence type="ECO:0000256" key="4">
    <source>
        <dbReference type="ARBA" id="ARBA00022490"/>
    </source>
</evidence>
<evidence type="ECO:0000313" key="11">
    <source>
        <dbReference type="EMBL" id="MES1919864.1"/>
    </source>
</evidence>
<dbReference type="InterPro" id="IPR020568">
    <property type="entry name" value="Ribosomal_Su5_D2-typ_SF"/>
</dbReference>
<keyword evidence="4" id="KW-0963">Cytoplasm</keyword>
<dbReference type="InterPro" id="IPR001247">
    <property type="entry name" value="ExoRNase_PH_dom1"/>
</dbReference>
<keyword evidence="8" id="KW-0539">Nucleus</keyword>
<evidence type="ECO:0000259" key="9">
    <source>
        <dbReference type="Pfam" id="PF01138"/>
    </source>
</evidence>
<comment type="similarity">
    <text evidence="3">Belongs to the RNase PH family.</text>
</comment>
<dbReference type="EMBL" id="JBDODL010000426">
    <property type="protein sequence ID" value="MES1919864.1"/>
    <property type="molecule type" value="Genomic_DNA"/>
</dbReference>
<feature type="domain" description="Exoribonuclease phosphorolytic" evidence="10">
    <location>
        <begin position="141"/>
        <end position="205"/>
    </location>
</feature>
<feature type="domain" description="Exoribonuclease phosphorolytic" evidence="9">
    <location>
        <begin position="29"/>
        <end position="137"/>
    </location>
</feature>
<proteinExistence type="inferred from homology"/>
<dbReference type="Gene3D" id="3.30.230.70">
    <property type="entry name" value="GHMP Kinase, N-terminal domain"/>
    <property type="match status" value="1"/>
</dbReference>